<proteinExistence type="predicted"/>
<feature type="compositionally biased region" description="Basic and acidic residues" evidence="1">
    <location>
        <begin position="152"/>
        <end position="164"/>
    </location>
</feature>
<feature type="region of interest" description="Disordered" evidence="1">
    <location>
        <begin position="135"/>
        <end position="164"/>
    </location>
</feature>
<dbReference type="AlphaFoldDB" id="A0A3B0XE09"/>
<protein>
    <recommendedName>
        <fullName evidence="2">Hemerythrin-like domain-containing protein</fullName>
    </recommendedName>
</protein>
<evidence type="ECO:0000313" key="3">
    <source>
        <dbReference type="EMBL" id="VAW61337.1"/>
    </source>
</evidence>
<evidence type="ECO:0000259" key="2">
    <source>
        <dbReference type="Pfam" id="PF01814"/>
    </source>
</evidence>
<name>A0A3B0XE09_9ZZZZ</name>
<feature type="domain" description="Hemerythrin-like" evidence="2">
    <location>
        <begin position="10"/>
        <end position="124"/>
    </location>
</feature>
<dbReference type="Pfam" id="PF01814">
    <property type="entry name" value="Hemerythrin"/>
    <property type="match status" value="1"/>
</dbReference>
<reference evidence="3" key="1">
    <citation type="submission" date="2018-06" db="EMBL/GenBank/DDBJ databases">
        <authorList>
            <person name="Zhirakovskaya E."/>
        </authorList>
    </citation>
    <scope>NUCLEOTIDE SEQUENCE</scope>
</reference>
<dbReference type="InterPro" id="IPR012312">
    <property type="entry name" value="Hemerythrin-like"/>
</dbReference>
<organism evidence="3">
    <name type="scientific">hydrothermal vent metagenome</name>
    <dbReference type="NCBI Taxonomy" id="652676"/>
    <lineage>
        <taxon>unclassified sequences</taxon>
        <taxon>metagenomes</taxon>
        <taxon>ecological metagenomes</taxon>
    </lineage>
</organism>
<dbReference type="Gene3D" id="1.20.120.520">
    <property type="entry name" value="nmb1532 protein domain like"/>
    <property type="match status" value="1"/>
</dbReference>
<sequence>MKRINQLQPLSKEHHQSLRLAKKCRDVINTKSNTDIIAFAVQLKNDFNTQWKKHFLIEEKYIFSTAKSKGGEISEICQRLEKEHRRLEALVEKISAGDIQLLPDFGALLHDHTRMEERKLFPMVEDTFTPAELDNIIKNKPGNTSQPKNHLNKPEDKPENKPEG</sequence>
<evidence type="ECO:0000256" key="1">
    <source>
        <dbReference type="SAM" id="MobiDB-lite"/>
    </source>
</evidence>
<gene>
    <name evidence="3" type="ORF">MNBD_GAMMA09-727</name>
</gene>
<dbReference type="EMBL" id="UOFI01000010">
    <property type="protein sequence ID" value="VAW61337.1"/>
    <property type="molecule type" value="Genomic_DNA"/>
</dbReference>
<accession>A0A3B0XE09</accession>